<dbReference type="AlphaFoldDB" id="A0A212AXK9"/>
<dbReference type="EMBL" id="NIPV01000097">
    <property type="protein sequence ID" value="OWJ72370.1"/>
    <property type="molecule type" value="Genomic_DNA"/>
</dbReference>
<dbReference type="Proteomes" id="UP000196640">
    <property type="component" value="Unassembled WGS sequence"/>
</dbReference>
<protein>
    <recommendedName>
        <fullName evidence="1">TfoX N-terminal domain-containing protein</fullName>
    </recommendedName>
</protein>
<dbReference type="SUPFAM" id="SSF159894">
    <property type="entry name" value="YgaC/TfoX-N like"/>
    <property type="match status" value="1"/>
</dbReference>
<proteinExistence type="predicted"/>
<accession>A0A212AXK9</accession>
<evidence type="ECO:0000313" key="5">
    <source>
        <dbReference type="Proteomes" id="UP000214673"/>
    </source>
</evidence>
<reference evidence="3 5" key="1">
    <citation type="submission" date="2016-11" db="EMBL/GenBank/DDBJ databases">
        <title>Comparison of Traditional DNA-DNA Hybridization with In Silico Genomic Analysis.</title>
        <authorList>
            <person name="Nicholson A.C."/>
            <person name="Sammons S."/>
            <person name="Humrighouse B.W."/>
            <person name="Graziano J."/>
            <person name="Lasker B."/>
            <person name="Whitney A.M."/>
            <person name="Mcquiston J.R."/>
        </authorList>
    </citation>
    <scope>NUCLEOTIDE SEQUENCE [LARGE SCALE GENOMIC DNA]</scope>
    <source>
        <strain evidence="2 5">H1892</strain>
        <strain evidence="3">H2381</strain>
    </source>
</reference>
<name>A0A212AXK9_9RHOB</name>
<dbReference type="STRING" id="366616.CG51_05115"/>
<evidence type="ECO:0000313" key="4">
    <source>
        <dbReference type="Proteomes" id="UP000196640"/>
    </source>
</evidence>
<organism evidence="3 4">
    <name type="scientific">Haematobacter missouriensis</name>
    <dbReference type="NCBI Taxonomy" id="366616"/>
    <lineage>
        <taxon>Bacteria</taxon>
        <taxon>Pseudomonadati</taxon>
        <taxon>Pseudomonadota</taxon>
        <taxon>Alphaproteobacteria</taxon>
        <taxon>Rhodobacterales</taxon>
        <taxon>Paracoccaceae</taxon>
        <taxon>Haematobacter</taxon>
    </lineage>
</organism>
<dbReference type="Gene3D" id="3.30.1460.30">
    <property type="entry name" value="YgaC/TfoX-N like chaperone"/>
    <property type="match status" value="1"/>
</dbReference>
<dbReference type="Proteomes" id="UP000214673">
    <property type="component" value="Unassembled WGS sequence"/>
</dbReference>
<dbReference type="InterPro" id="IPR007076">
    <property type="entry name" value="TfoX_N"/>
</dbReference>
<dbReference type="Pfam" id="PF04993">
    <property type="entry name" value="TfoX_N"/>
    <property type="match status" value="1"/>
</dbReference>
<reference evidence="4" key="2">
    <citation type="submission" date="2016-11" db="EMBL/GenBank/DDBJ databases">
        <title>Comparison of Traditional DNA-DNA Hybridization with In Silico Genomic Analysis.</title>
        <authorList>
            <person name="Nicholson A.C."/>
            <person name="Humrighouse B.W."/>
            <person name="Graziano J."/>
            <person name="Lasker B."/>
            <person name="Whitney A.M."/>
            <person name="Mcquiston J.R."/>
            <person name="Bell M."/>
        </authorList>
    </citation>
    <scope>NUCLEOTIDE SEQUENCE [LARGE SCALE GENOMIC DNA]</scope>
    <source>
        <strain evidence="4">H2381</strain>
    </source>
</reference>
<evidence type="ECO:0000313" key="3">
    <source>
        <dbReference type="EMBL" id="OWJ86219.1"/>
    </source>
</evidence>
<sequence length="118" mass="12765">MGEWQGSAMAWETGLEQLLREDMEPFGHFGERRMFGGLAFFRQGNMMAGLISRGIFYRIGKAAAPAALALPGVSPFQMGRMRALGGIVLLGDEAAGDDMIRGDLLAQAIRFTDSLPAK</sequence>
<dbReference type="EMBL" id="NIPX01000002">
    <property type="protein sequence ID" value="OWJ86219.1"/>
    <property type="molecule type" value="Genomic_DNA"/>
</dbReference>
<evidence type="ECO:0000259" key="1">
    <source>
        <dbReference type="Pfam" id="PF04993"/>
    </source>
</evidence>
<keyword evidence="5" id="KW-1185">Reference proteome</keyword>
<evidence type="ECO:0000313" key="2">
    <source>
        <dbReference type="EMBL" id="OWJ72370.1"/>
    </source>
</evidence>
<comment type="caution">
    <text evidence="3">The sequence shown here is derived from an EMBL/GenBank/DDBJ whole genome shotgun (WGS) entry which is preliminary data.</text>
</comment>
<dbReference type="OrthoDB" id="214902at2"/>
<gene>
    <name evidence="3" type="ORF">CDV52_03485</name>
    <name evidence="2" type="ORF">CDV53_17375</name>
</gene>
<feature type="domain" description="TfoX N-terminal" evidence="1">
    <location>
        <begin position="23"/>
        <end position="81"/>
    </location>
</feature>